<organism evidence="1 2">
    <name type="scientific">Candidatus Marinarcus aquaticus</name>
    <dbReference type="NCBI Taxonomy" id="2044504"/>
    <lineage>
        <taxon>Bacteria</taxon>
        <taxon>Pseudomonadati</taxon>
        <taxon>Campylobacterota</taxon>
        <taxon>Epsilonproteobacteria</taxon>
        <taxon>Campylobacterales</taxon>
        <taxon>Arcobacteraceae</taxon>
        <taxon>Candidatus Marinarcus</taxon>
    </lineage>
</organism>
<dbReference type="RefSeq" id="WP_128996199.1">
    <property type="nucleotide sequence ID" value="NZ_PDKN01000004.1"/>
</dbReference>
<dbReference type="OrthoDB" id="9781225at2"/>
<proteinExistence type="predicted"/>
<dbReference type="GO" id="GO:0008168">
    <property type="term" value="F:methyltransferase activity"/>
    <property type="evidence" value="ECO:0007669"/>
    <property type="project" value="UniProtKB-KW"/>
</dbReference>
<dbReference type="Gene3D" id="2.20.25.110">
    <property type="entry name" value="S-adenosyl-L-methionine-dependent methyltransferases"/>
    <property type="match status" value="1"/>
</dbReference>
<reference evidence="1 2" key="1">
    <citation type="submission" date="2017-10" db="EMBL/GenBank/DDBJ databases">
        <title>Genomics of the genus Arcobacter.</title>
        <authorList>
            <person name="Perez-Cataluna A."/>
            <person name="Figueras M.J."/>
        </authorList>
    </citation>
    <scope>NUCLEOTIDE SEQUENCE [LARGE SCALE GENOMIC DNA]</scope>
    <source>
        <strain evidence="1 2">CECT 8987</strain>
    </source>
</reference>
<protein>
    <submittedName>
        <fullName evidence="1">Methyltransferase</fullName>
    </submittedName>
</protein>
<sequence>MGLNLYAKVESYLDFEEEVRQLHKAFLGLLYERQPQSVIDIGCGQGAFLQHLQTNGVKAFGIDLSSEQIKVCQAKGLAAQCLSLEEVSQTFDCATAIFDVINYIPKQHLKIFFEQSYLVLNQGGTFVFDVNSLFGFQEVAQGSLNINLDDKFIAIDALFEQNILRTDITLFSLQKSGLYSKEQDFIEQYYHTTKELKTLLESVGFAVESVVNFNLHGYEESDKLIFVCKKS</sequence>
<name>A0A4Q0XRD6_9BACT</name>
<dbReference type="InterPro" id="IPR029063">
    <property type="entry name" value="SAM-dependent_MTases_sf"/>
</dbReference>
<evidence type="ECO:0000313" key="2">
    <source>
        <dbReference type="Proteomes" id="UP000290657"/>
    </source>
</evidence>
<evidence type="ECO:0000313" key="1">
    <source>
        <dbReference type="EMBL" id="RXJ57627.1"/>
    </source>
</evidence>
<accession>A0A4Q0XRD6</accession>
<dbReference type="CDD" id="cd02440">
    <property type="entry name" value="AdoMet_MTases"/>
    <property type="match status" value="1"/>
</dbReference>
<dbReference type="Proteomes" id="UP000290657">
    <property type="component" value="Unassembled WGS sequence"/>
</dbReference>
<dbReference type="GO" id="GO:0032259">
    <property type="term" value="P:methylation"/>
    <property type="evidence" value="ECO:0007669"/>
    <property type="project" value="UniProtKB-KW"/>
</dbReference>
<comment type="caution">
    <text evidence="1">The sequence shown here is derived from an EMBL/GenBank/DDBJ whole genome shotgun (WGS) entry which is preliminary data.</text>
</comment>
<keyword evidence="1" id="KW-0489">Methyltransferase</keyword>
<dbReference type="SUPFAM" id="SSF53335">
    <property type="entry name" value="S-adenosyl-L-methionine-dependent methyltransferases"/>
    <property type="match status" value="1"/>
</dbReference>
<dbReference type="Pfam" id="PF13489">
    <property type="entry name" value="Methyltransf_23"/>
    <property type="match status" value="1"/>
</dbReference>
<dbReference type="AlphaFoldDB" id="A0A4Q0XRD6"/>
<keyword evidence="1" id="KW-0808">Transferase</keyword>
<dbReference type="PANTHER" id="PTHR43861:SF6">
    <property type="entry name" value="METHYLTRANSFERASE TYPE 11"/>
    <property type="match status" value="1"/>
</dbReference>
<keyword evidence="2" id="KW-1185">Reference proteome</keyword>
<dbReference type="PANTHER" id="PTHR43861">
    <property type="entry name" value="TRANS-ACONITATE 2-METHYLTRANSFERASE-RELATED"/>
    <property type="match status" value="1"/>
</dbReference>
<gene>
    <name evidence="1" type="ORF">CRV04_07395</name>
</gene>
<dbReference type="Gene3D" id="3.40.50.150">
    <property type="entry name" value="Vaccinia Virus protein VP39"/>
    <property type="match status" value="1"/>
</dbReference>
<dbReference type="EMBL" id="PDKN01000004">
    <property type="protein sequence ID" value="RXJ57627.1"/>
    <property type="molecule type" value="Genomic_DNA"/>
</dbReference>